<name>A0A3D8GRU3_9BACI</name>
<dbReference type="SUPFAM" id="SSF48239">
    <property type="entry name" value="Terpenoid cyclases/Protein prenyltransferases"/>
    <property type="match status" value="1"/>
</dbReference>
<dbReference type="InterPro" id="IPR008930">
    <property type="entry name" value="Terpenoid_cyclase/PrenylTrfase"/>
</dbReference>
<evidence type="ECO:0000313" key="2">
    <source>
        <dbReference type="Proteomes" id="UP000257144"/>
    </source>
</evidence>
<sequence>MVQTLSFDNFQKAKSYLMNHGRDLEQELFRFHFENGNRQNVIELVQRYQGENGGFRNMGEGHSTIPNGMDTNMAYQYLSDVGATTSDEVVQKGIQYIIDSYDHELGCWHPRPNARSKGWTDNPCAELAGFLYEYRELVPEDF</sequence>
<dbReference type="AlphaFoldDB" id="A0A3D8GRU3"/>
<gene>
    <name evidence="1" type="ORF">DRW41_11005</name>
</gene>
<evidence type="ECO:0000313" key="1">
    <source>
        <dbReference type="EMBL" id="RDU37200.1"/>
    </source>
</evidence>
<reference evidence="1 2" key="1">
    <citation type="submission" date="2018-07" db="EMBL/GenBank/DDBJ databases">
        <title>Bacillus sp. YLB-04 draft genome sequence.</title>
        <authorList>
            <person name="Yu L."/>
            <person name="Tang X."/>
        </authorList>
    </citation>
    <scope>NUCLEOTIDE SEQUENCE [LARGE SCALE GENOMIC DNA]</scope>
    <source>
        <strain evidence="1 2">YLB-04</strain>
    </source>
</reference>
<dbReference type="Proteomes" id="UP000257144">
    <property type="component" value="Unassembled WGS sequence"/>
</dbReference>
<organism evidence="1 2">
    <name type="scientific">Neobacillus piezotolerans</name>
    <dbReference type="NCBI Taxonomy" id="2259171"/>
    <lineage>
        <taxon>Bacteria</taxon>
        <taxon>Bacillati</taxon>
        <taxon>Bacillota</taxon>
        <taxon>Bacilli</taxon>
        <taxon>Bacillales</taxon>
        <taxon>Bacillaceae</taxon>
        <taxon>Neobacillus</taxon>
    </lineage>
</organism>
<accession>A0A3D8GRU3</accession>
<proteinExistence type="predicted"/>
<comment type="caution">
    <text evidence="1">The sequence shown here is derived from an EMBL/GenBank/DDBJ whole genome shotgun (WGS) entry which is preliminary data.</text>
</comment>
<keyword evidence="2" id="KW-1185">Reference proteome</keyword>
<dbReference type="EMBL" id="QNQT01000003">
    <property type="protein sequence ID" value="RDU37200.1"/>
    <property type="molecule type" value="Genomic_DNA"/>
</dbReference>
<protein>
    <submittedName>
        <fullName evidence="1">Uncharacterized protein</fullName>
    </submittedName>
</protein>